<dbReference type="EC" id="3.1.3.15" evidence="3"/>
<dbReference type="InterPro" id="IPR004013">
    <property type="entry name" value="PHP_dom"/>
</dbReference>
<reference evidence="9" key="1">
    <citation type="submission" date="2019-08" db="EMBL/GenBank/DDBJ databases">
        <authorList>
            <person name="Kucharzyk K."/>
            <person name="Murdoch R.W."/>
            <person name="Higgins S."/>
            <person name="Loffler F."/>
        </authorList>
    </citation>
    <scope>NUCLEOTIDE SEQUENCE</scope>
</reference>
<dbReference type="Pfam" id="PF02811">
    <property type="entry name" value="PHP"/>
    <property type="match status" value="1"/>
</dbReference>
<comment type="caution">
    <text evidence="9">The sequence shown here is derived from an EMBL/GenBank/DDBJ whole genome shotgun (WGS) entry which is preliminary data.</text>
</comment>
<comment type="similarity">
    <text evidence="2">Belongs to the PHP hydrolase family. HisK subfamily.</text>
</comment>
<evidence type="ECO:0000256" key="5">
    <source>
        <dbReference type="ARBA" id="ARBA00022801"/>
    </source>
</evidence>
<dbReference type="EMBL" id="VSSQ01049094">
    <property type="protein sequence ID" value="MPN03169.1"/>
    <property type="molecule type" value="Genomic_DNA"/>
</dbReference>
<evidence type="ECO:0000256" key="6">
    <source>
        <dbReference type="ARBA" id="ARBA00023102"/>
    </source>
</evidence>
<dbReference type="GO" id="GO:0004401">
    <property type="term" value="F:histidinol-phosphatase activity"/>
    <property type="evidence" value="ECO:0007669"/>
    <property type="project" value="UniProtKB-EC"/>
</dbReference>
<gene>
    <name evidence="9" type="primary">hisK_29</name>
    <name evidence="9" type="ORF">SDC9_150394</name>
</gene>
<sequence>MPIRSNLHTHTIYCDGVSTPREMAEAALANGFVSLGFSGHSYTPYDDCGMSPAQALAYRQEVLALQREYAGRLEIFLGLENDAVAPQPLEGYEYSIGSVHYLLVDGTCYSVDMSPEETSRLVERACGGDGLKMARLFYDAVVHFADAGSAEILGHFDLIEKFNAGGRFFDTESAAYQRIALDALDEVVSLGKIVEINTGAMARGFRHVPYPMPFLLKRLLKKKAPILLSSDAHEAAKLAMALPETAAILYDMGFRELMELKRGQGFVPVPLTGICDG</sequence>
<comment type="pathway">
    <text evidence="1">Amino-acid biosynthesis; L-histidine biosynthesis; L-histidine from 5-phospho-alpha-D-ribose 1-diphosphate: step 8/9.</text>
</comment>
<keyword evidence="4" id="KW-0028">Amino-acid biosynthesis</keyword>
<dbReference type="Gene3D" id="3.20.20.140">
    <property type="entry name" value="Metal-dependent hydrolases"/>
    <property type="match status" value="1"/>
</dbReference>
<keyword evidence="5 9" id="KW-0378">Hydrolase</keyword>
<dbReference type="SUPFAM" id="SSF89550">
    <property type="entry name" value="PHP domain-like"/>
    <property type="match status" value="1"/>
</dbReference>
<dbReference type="InterPro" id="IPR010140">
    <property type="entry name" value="Histidinol_P_phosphatase_HisJ"/>
</dbReference>
<evidence type="ECO:0000259" key="8">
    <source>
        <dbReference type="Pfam" id="PF02811"/>
    </source>
</evidence>
<feature type="domain" description="PHP" evidence="8">
    <location>
        <begin position="7"/>
        <end position="198"/>
    </location>
</feature>
<evidence type="ECO:0000256" key="1">
    <source>
        <dbReference type="ARBA" id="ARBA00004970"/>
    </source>
</evidence>
<comment type="catalytic activity">
    <reaction evidence="7">
        <text>L-histidinol phosphate + H2O = L-histidinol + phosphate</text>
        <dbReference type="Rhea" id="RHEA:14465"/>
        <dbReference type="ChEBI" id="CHEBI:15377"/>
        <dbReference type="ChEBI" id="CHEBI:43474"/>
        <dbReference type="ChEBI" id="CHEBI:57699"/>
        <dbReference type="ChEBI" id="CHEBI:57980"/>
        <dbReference type="EC" id="3.1.3.15"/>
    </reaction>
</comment>
<dbReference type="GO" id="GO:0005737">
    <property type="term" value="C:cytoplasm"/>
    <property type="evidence" value="ECO:0007669"/>
    <property type="project" value="TreeGrafter"/>
</dbReference>
<evidence type="ECO:0000256" key="4">
    <source>
        <dbReference type="ARBA" id="ARBA00022605"/>
    </source>
</evidence>
<evidence type="ECO:0000313" key="9">
    <source>
        <dbReference type="EMBL" id="MPN03169.1"/>
    </source>
</evidence>
<dbReference type="UniPathway" id="UPA00031">
    <property type="reaction ID" value="UER00013"/>
</dbReference>
<dbReference type="GO" id="GO:0000105">
    <property type="term" value="P:L-histidine biosynthetic process"/>
    <property type="evidence" value="ECO:0007669"/>
    <property type="project" value="UniProtKB-UniPathway"/>
</dbReference>
<name>A0A645EPU0_9ZZZZ</name>
<dbReference type="InterPro" id="IPR016195">
    <property type="entry name" value="Pol/histidinol_Pase-like"/>
</dbReference>
<evidence type="ECO:0000256" key="3">
    <source>
        <dbReference type="ARBA" id="ARBA00013085"/>
    </source>
</evidence>
<dbReference type="PANTHER" id="PTHR21039:SF0">
    <property type="entry name" value="HISTIDINOL-PHOSPHATASE"/>
    <property type="match status" value="1"/>
</dbReference>
<evidence type="ECO:0000256" key="2">
    <source>
        <dbReference type="ARBA" id="ARBA00009152"/>
    </source>
</evidence>
<accession>A0A645EPU0</accession>
<keyword evidence="6" id="KW-0368">Histidine biosynthesis</keyword>
<proteinExistence type="inferred from homology"/>
<organism evidence="9">
    <name type="scientific">bioreactor metagenome</name>
    <dbReference type="NCBI Taxonomy" id="1076179"/>
    <lineage>
        <taxon>unclassified sequences</taxon>
        <taxon>metagenomes</taxon>
        <taxon>ecological metagenomes</taxon>
    </lineage>
</organism>
<protein>
    <recommendedName>
        <fullName evidence="3">histidinol-phosphatase</fullName>
        <ecNumber evidence="3">3.1.3.15</ecNumber>
    </recommendedName>
</protein>
<dbReference type="AlphaFoldDB" id="A0A645EPU0"/>
<evidence type="ECO:0000256" key="7">
    <source>
        <dbReference type="ARBA" id="ARBA00049158"/>
    </source>
</evidence>
<dbReference type="PANTHER" id="PTHR21039">
    <property type="entry name" value="HISTIDINOL PHOSPHATASE-RELATED"/>
    <property type="match status" value="1"/>
</dbReference>